<sequence length="165" mass="18959">MQDKFIFLDVDGVINPLINIRIKKQKGEPTSSYHIQLPGDKLYRLKRIVDSTGAKIILSSSWRIGFDRGTMTPSPSVINLSNQLQRYGMTISGFTPLQYDRHRGTEISIWLTRFQKQFGYMPKYIIIDDELCDIIDDHRGHCVKTTSLLGLQDEHVNIAINLLNH</sequence>
<dbReference type="EMBL" id="BK015472">
    <property type="protein sequence ID" value="DAE08601.1"/>
    <property type="molecule type" value="Genomic_DNA"/>
</dbReference>
<protein>
    <submittedName>
        <fullName evidence="1">HAD domain protein</fullName>
    </submittedName>
</protein>
<name>A0A8S5PQ86_9CAUD</name>
<evidence type="ECO:0000313" key="1">
    <source>
        <dbReference type="EMBL" id="DAE08601.1"/>
    </source>
</evidence>
<dbReference type="Pfam" id="PF18143">
    <property type="entry name" value="HAD_SAK_2"/>
    <property type="match status" value="1"/>
</dbReference>
<reference evidence="1" key="1">
    <citation type="journal article" date="2021" name="Proc. Natl. Acad. Sci. U.S.A.">
        <title>A Catalog of Tens of Thousands of Viruses from Human Metagenomes Reveals Hidden Associations with Chronic Diseases.</title>
        <authorList>
            <person name="Tisza M.J."/>
            <person name="Buck C.B."/>
        </authorList>
    </citation>
    <scope>NUCLEOTIDE SEQUENCE</scope>
    <source>
        <strain evidence="1">CtwwN25</strain>
    </source>
</reference>
<proteinExistence type="predicted"/>
<accession>A0A8S5PQ86</accession>
<organism evidence="1">
    <name type="scientific">Myoviridae sp. ctwwN25</name>
    <dbReference type="NCBI Taxonomy" id="2825209"/>
    <lineage>
        <taxon>Viruses</taxon>
        <taxon>Duplodnaviria</taxon>
        <taxon>Heunggongvirae</taxon>
        <taxon>Uroviricota</taxon>
        <taxon>Caudoviricetes</taxon>
    </lineage>
</organism>